<evidence type="ECO:0000313" key="2">
    <source>
        <dbReference type="EMBL" id="KAH7377062.1"/>
    </source>
</evidence>
<evidence type="ECO:0000256" key="1">
    <source>
        <dbReference type="SAM" id="MobiDB-lite"/>
    </source>
</evidence>
<gene>
    <name evidence="2" type="ORF">B0T11DRAFT_26362</name>
</gene>
<accession>A0A8K0TUH2</accession>
<comment type="caution">
    <text evidence="2">The sequence shown here is derived from an EMBL/GenBank/DDBJ whole genome shotgun (WGS) entry which is preliminary data.</text>
</comment>
<sequence>MVQEPKRARKRRREGGGGERSRVKTRQTGVSLRRNVEKTAQRRQEVKPSLCVCVCVYRQERSCMCVCSRERCMDMFDRSFESSSVRDQASCGDVETRRGEERRGETRCVEWKSERCRKKEGRRWYRRVPFGRAVLRYAGRWISVCPSASSWGVIEFGAGKSRFWWRLARGRMLALPAVRRNGSDRSLAELDWHTQASKCRFCSVGGRGGERGCRGKGEGGCSLLGASAVVTEERWKQGESSVWSSPVRRWPAQCSQ</sequence>
<keyword evidence="3" id="KW-1185">Reference proteome</keyword>
<dbReference type="EMBL" id="JAGPXD010000001">
    <property type="protein sequence ID" value="KAH7377062.1"/>
    <property type="molecule type" value="Genomic_DNA"/>
</dbReference>
<organism evidence="2 3">
    <name type="scientific">Plectosphaerella cucumerina</name>
    <dbReference type="NCBI Taxonomy" id="40658"/>
    <lineage>
        <taxon>Eukaryota</taxon>
        <taxon>Fungi</taxon>
        <taxon>Dikarya</taxon>
        <taxon>Ascomycota</taxon>
        <taxon>Pezizomycotina</taxon>
        <taxon>Sordariomycetes</taxon>
        <taxon>Hypocreomycetidae</taxon>
        <taxon>Glomerellales</taxon>
        <taxon>Plectosphaerellaceae</taxon>
        <taxon>Plectosphaerella</taxon>
    </lineage>
</organism>
<evidence type="ECO:0000313" key="3">
    <source>
        <dbReference type="Proteomes" id="UP000813385"/>
    </source>
</evidence>
<feature type="region of interest" description="Disordered" evidence="1">
    <location>
        <begin position="1"/>
        <end position="39"/>
    </location>
</feature>
<proteinExistence type="predicted"/>
<name>A0A8K0TUH2_9PEZI</name>
<dbReference type="Proteomes" id="UP000813385">
    <property type="component" value="Unassembled WGS sequence"/>
</dbReference>
<reference evidence="2" key="1">
    <citation type="journal article" date="2021" name="Nat. Commun.">
        <title>Genetic determinants of endophytism in the Arabidopsis root mycobiome.</title>
        <authorList>
            <person name="Mesny F."/>
            <person name="Miyauchi S."/>
            <person name="Thiergart T."/>
            <person name="Pickel B."/>
            <person name="Atanasova L."/>
            <person name="Karlsson M."/>
            <person name="Huettel B."/>
            <person name="Barry K.W."/>
            <person name="Haridas S."/>
            <person name="Chen C."/>
            <person name="Bauer D."/>
            <person name="Andreopoulos W."/>
            <person name="Pangilinan J."/>
            <person name="LaButti K."/>
            <person name="Riley R."/>
            <person name="Lipzen A."/>
            <person name="Clum A."/>
            <person name="Drula E."/>
            <person name="Henrissat B."/>
            <person name="Kohler A."/>
            <person name="Grigoriev I.V."/>
            <person name="Martin F.M."/>
            <person name="Hacquard S."/>
        </authorList>
    </citation>
    <scope>NUCLEOTIDE SEQUENCE</scope>
    <source>
        <strain evidence="2">MPI-CAGE-AT-0016</strain>
    </source>
</reference>
<dbReference type="AlphaFoldDB" id="A0A8K0TUH2"/>
<protein>
    <submittedName>
        <fullName evidence="2">Uncharacterized protein</fullName>
    </submittedName>
</protein>